<dbReference type="HOGENOM" id="CLU_036584_1_1_0"/>
<dbReference type="CDD" id="cd03413">
    <property type="entry name" value="CbiK_C"/>
    <property type="match status" value="1"/>
</dbReference>
<organism evidence="3 4">
    <name type="scientific">Ilyobacter polytropus (strain ATCC 51220 / DSM 2926 / LMG 16218 / CuHBu1)</name>
    <dbReference type="NCBI Taxonomy" id="572544"/>
    <lineage>
        <taxon>Bacteria</taxon>
        <taxon>Fusobacteriati</taxon>
        <taxon>Fusobacteriota</taxon>
        <taxon>Fusobacteriia</taxon>
        <taxon>Fusobacteriales</taxon>
        <taxon>Fusobacteriaceae</taxon>
        <taxon>Ilyobacter</taxon>
    </lineage>
</organism>
<evidence type="ECO:0000256" key="1">
    <source>
        <dbReference type="PIRSR" id="PIRSR033579-1"/>
    </source>
</evidence>
<evidence type="ECO:0000313" key="4">
    <source>
        <dbReference type="Proteomes" id="UP000006875"/>
    </source>
</evidence>
<gene>
    <name evidence="3" type="ordered locus">Ilyop_2621</name>
</gene>
<dbReference type="Pfam" id="PF06180">
    <property type="entry name" value="CbiK"/>
    <property type="match status" value="1"/>
</dbReference>
<dbReference type="KEGG" id="ipo:Ilyop_2621"/>
<reference evidence="3 4" key="1">
    <citation type="journal article" date="2010" name="Stand. Genomic Sci.">
        <title>Complete genome sequence of Ilyobacter polytropus type strain (CuHbu1).</title>
        <authorList>
            <person name="Sikorski J."/>
            <person name="Chertkov O."/>
            <person name="Lapidus A."/>
            <person name="Nolan M."/>
            <person name="Lucas S."/>
            <person name="Del Rio T.G."/>
            <person name="Tice H."/>
            <person name="Cheng J.F."/>
            <person name="Tapia R."/>
            <person name="Han C."/>
            <person name="Goodwin L."/>
            <person name="Pitluck S."/>
            <person name="Liolios K."/>
            <person name="Ivanova N."/>
            <person name="Mavromatis K."/>
            <person name="Mikhailova N."/>
            <person name="Pati A."/>
            <person name="Chen A."/>
            <person name="Palaniappan K."/>
            <person name="Land M."/>
            <person name="Hauser L."/>
            <person name="Chang Y.J."/>
            <person name="Jeffries C.D."/>
            <person name="Brambilla E."/>
            <person name="Yasawong M."/>
            <person name="Rohde M."/>
            <person name="Pukall R."/>
            <person name="Spring S."/>
            <person name="Goker M."/>
            <person name="Woyke T."/>
            <person name="Bristow J."/>
            <person name="Eisen J.A."/>
            <person name="Markowitz V."/>
            <person name="Hugenholtz P."/>
            <person name="Kyrpides N.C."/>
            <person name="Klenk H.P."/>
        </authorList>
    </citation>
    <scope>NUCLEOTIDE SEQUENCE [LARGE SCALE GENOMIC DNA]</scope>
    <source>
        <strain evidence="4">ATCC 51220 / DSM 2926 / LMG 16218 / CuHBu1</strain>
        <plasmid evidence="4">pILYOP01</plasmid>
    </source>
</reference>
<dbReference type="Proteomes" id="UP000006875">
    <property type="component" value="Plasmid pILYOP01"/>
</dbReference>
<protein>
    <submittedName>
        <fullName evidence="3">Sirohydrochlorin cobaltochelatase</fullName>
        <ecNumber evidence="3">4.99.1.3</ecNumber>
    </submittedName>
</protein>
<evidence type="ECO:0000313" key="3">
    <source>
        <dbReference type="EMBL" id="ADO84378.1"/>
    </source>
</evidence>
<dbReference type="GO" id="GO:0016852">
    <property type="term" value="F:sirohydrochlorin cobaltochelatase activity"/>
    <property type="evidence" value="ECO:0007669"/>
    <property type="project" value="UniProtKB-EC"/>
</dbReference>
<proteinExistence type="predicted"/>
<keyword evidence="4" id="KW-1185">Reference proteome</keyword>
<accession>E3HCB8</accession>
<geneLocation type="plasmid" evidence="3 4">
    <name>pILYOP01</name>
</geneLocation>
<feature type="binding site" evidence="2">
    <location>
        <position position="190"/>
    </location>
    <ligand>
        <name>Co(2+)</name>
        <dbReference type="ChEBI" id="CHEBI:48828"/>
    </ligand>
</feature>
<keyword evidence="3" id="KW-0614">Plasmid</keyword>
<keyword evidence="2" id="KW-0479">Metal-binding</keyword>
<dbReference type="GO" id="GO:0019251">
    <property type="term" value="P:anaerobic cobalamin biosynthetic process"/>
    <property type="evidence" value="ECO:0007669"/>
    <property type="project" value="InterPro"/>
</dbReference>
<dbReference type="SUPFAM" id="SSF53800">
    <property type="entry name" value="Chelatase"/>
    <property type="match status" value="1"/>
</dbReference>
<feature type="binding site" evidence="2">
    <location>
        <position position="159"/>
    </location>
    <ligand>
        <name>Co(2+)</name>
        <dbReference type="ChEBI" id="CHEBI:48828"/>
    </ligand>
</feature>
<dbReference type="PIRSF" id="PIRSF033579">
    <property type="entry name" value="Anaer_Co_chel"/>
    <property type="match status" value="1"/>
</dbReference>
<dbReference type="AlphaFoldDB" id="E3HCB8"/>
<keyword evidence="2" id="KW-0170">Cobalt</keyword>
<dbReference type="OrthoDB" id="9770331at2"/>
<evidence type="ECO:0000256" key="2">
    <source>
        <dbReference type="PIRSR" id="PIRSR033579-3"/>
    </source>
</evidence>
<dbReference type="InterPro" id="IPR010388">
    <property type="entry name" value="Anaerobic_Co-chelatase"/>
</dbReference>
<name>E3HCB8_ILYPC</name>
<dbReference type="RefSeq" id="WP_013389036.1">
    <property type="nucleotide sequence ID" value="NC_014633.1"/>
</dbReference>
<feature type="active site" description="Proton acceptor" evidence="1">
    <location>
        <position position="159"/>
    </location>
</feature>
<dbReference type="EC" id="4.99.1.3" evidence="3"/>
<feature type="binding site" evidence="2">
    <location>
        <position position="222"/>
    </location>
    <ligand>
        <name>Co(2+)</name>
        <dbReference type="ChEBI" id="CHEBI:48828"/>
    </ligand>
</feature>
<dbReference type="EMBL" id="CP002282">
    <property type="protein sequence ID" value="ADO84378.1"/>
    <property type="molecule type" value="Genomic_DNA"/>
</dbReference>
<dbReference type="Gene3D" id="3.40.50.1400">
    <property type="match status" value="2"/>
</dbReference>
<keyword evidence="3" id="KW-0456">Lyase</keyword>
<dbReference type="GO" id="GO:0046872">
    <property type="term" value="F:metal ion binding"/>
    <property type="evidence" value="ECO:0007669"/>
    <property type="project" value="UniProtKB-KW"/>
</dbReference>
<sequence>MANKNYSDNNLNICENVKKGILMVHFGTVKAEVRKNTLGLLNKNIAEKFQEFQIREAYTSRMIIKRIYTKYEVRKSTPKEALRMMAQDGFTHVIVQASHVINGLEGEYLKDEIKYFKDEFQEIRMGDPLLTLPEDYIQIADIFKKKFENTGGAVVLAGHGTRHHSNSAYGMLQTVFNIREMEEFYISTVEGYPALDDLITQLKKDRVKKVTLVPFMIVAGNHVKEDIDGEWRETLEKEGFSVEVIMRGMGEMPEIHEIFAGHIKRSINSKEKDLKNKKDTILKSI</sequence>